<dbReference type="PANTHER" id="PTHR23416">
    <property type="entry name" value="SIALIC ACID SYNTHASE-RELATED"/>
    <property type="match status" value="1"/>
</dbReference>
<dbReference type="InterPro" id="IPR011004">
    <property type="entry name" value="Trimer_LpxA-like_sf"/>
</dbReference>
<dbReference type="PANTHER" id="PTHR23416:SF23">
    <property type="entry name" value="ACETYLTRANSFERASE C18B11.09C-RELATED"/>
    <property type="match status" value="1"/>
</dbReference>
<dbReference type="GO" id="GO:0008374">
    <property type="term" value="F:O-acyltransferase activity"/>
    <property type="evidence" value="ECO:0007669"/>
    <property type="project" value="TreeGrafter"/>
</dbReference>
<sequence length="173" mass="18898">MIFDVLTYYFFILRKKKNPRTACILFNNLLVSKRKRYNILRNTGVSVNSNSTIIDPFYFEQGKVTLLGKVFINANCVFLDAGHISIGNNTAIGPNVVLTTVTHPASPDRRPKETICAPINIGNNVWIGANSTILPGVSIGDNSVIACNSMVNANVPPNTLYAGTPAVFKKNLI</sequence>
<keyword evidence="2 5" id="KW-0808">Transferase</keyword>
<comment type="similarity">
    <text evidence="1">Belongs to the transferase hexapeptide repeat family.</text>
</comment>
<evidence type="ECO:0000256" key="1">
    <source>
        <dbReference type="ARBA" id="ARBA00007274"/>
    </source>
</evidence>
<dbReference type="InterPro" id="IPR051159">
    <property type="entry name" value="Hexapeptide_acetyltransf"/>
</dbReference>
<reference evidence="5 6" key="1">
    <citation type="submission" date="2018-06" db="EMBL/GenBank/DDBJ databases">
        <authorList>
            <consortium name="Pathogen Informatics"/>
            <person name="Doyle S."/>
        </authorList>
    </citation>
    <scope>NUCLEOTIDE SEQUENCE [LARGE SCALE GENOMIC DNA]</scope>
    <source>
        <strain evidence="5 6">NCTC10718</strain>
    </source>
</reference>
<accession>A0A379QTJ1</accession>
<name>A0A379QTJ1_SALER</name>
<dbReference type="InterPro" id="IPR018357">
    <property type="entry name" value="Hexapep_transf_CS"/>
</dbReference>
<protein>
    <submittedName>
        <fullName evidence="5">Maltose O-acetyltransferase</fullName>
        <ecNumber evidence="5">2.3.1.-</ecNumber>
    </submittedName>
</protein>
<evidence type="ECO:0000256" key="3">
    <source>
        <dbReference type="ARBA" id="ARBA00022737"/>
    </source>
</evidence>
<dbReference type="Pfam" id="PF00132">
    <property type="entry name" value="Hexapep"/>
    <property type="match status" value="1"/>
</dbReference>
<dbReference type="AlphaFoldDB" id="A0A379QTJ1"/>
<dbReference type="PROSITE" id="PS00101">
    <property type="entry name" value="HEXAPEP_TRANSFERASES"/>
    <property type="match status" value="1"/>
</dbReference>
<evidence type="ECO:0000256" key="4">
    <source>
        <dbReference type="ARBA" id="ARBA00023315"/>
    </source>
</evidence>
<evidence type="ECO:0000313" key="6">
    <source>
        <dbReference type="Proteomes" id="UP000254332"/>
    </source>
</evidence>
<proteinExistence type="inferred from homology"/>
<organism evidence="5 6">
    <name type="scientific">Salmonella enterica</name>
    <name type="common">Salmonella choleraesuis</name>
    <dbReference type="NCBI Taxonomy" id="28901"/>
    <lineage>
        <taxon>Bacteria</taxon>
        <taxon>Pseudomonadati</taxon>
        <taxon>Pseudomonadota</taxon>
        <taxon>Gammaproteobacteria</taxon>
        <taxon>Enterobacterales</taxon>
        <taxon>Enterobacteriaceae</taxon>
        <taxon>Salmonella</taxon>
    </lineage>
</organism>
<keyword evidence="3" id="KW-0677">Repeat</keyword>
<keyword evidence="4 5" id="KW-0012">Acyltransferase</keyword>
<dbReference type="Gene3D" id="2.160.10.10">
    <property type="entry name" value="Hexapeptide repeat proteins"/>
    <property type="match status" value="1"/>
</dbReference>
<dbReference type="EC" id="2.3.1.-" evidence="5"/>
<gene>
    <name evidence="5" type="ORF">NCTC10718_01055</name>
</gene>
<evidence type="ECO:0000313" key="5">
    <source>
        <dbReference type="EMBL" id="SUF68344.1"/>
    </source>
</evidence>
<evidence type="ECO:0000256" key="2">
    <source>
        <dbReference type="ARBA" id="ARBA00022679"/>
    </source>
</evidence>
<dbReference type="SUPFAM" id="SSF51161">
    <property type="entry name" value="Trimeric LpxA-like enzymes"/>
    <property type="match status" value="1"/>
</dbReference>
<dbReference type="Proteomes" id="UP000254332">
    <property type="component" value="Unassembled WGS sequence"/>
</dbReference>
<dbReference type="InterPro" id="IPR001451">
    <property type="entry name" value="Hexapep"/>
</dbReference>
<dbReference type="EMBL" id="UGWQ01000001">
    <property type="protein sequence ID" value="SUF68344.1"/>
    <property type="molecule type" value="Genomic_DNA"/>
</dbReference>